<dbReference type="SMART" id="SM00028">
    <property type="entry name" value="TPR"/>
    <property type="match status" value="5"/>
</dbReference>
<dbReference type="Gene3D" id="1.25.40.10">
    <property type="entry name" value="Tetratricopeptide repeat domain"/>
    <property type="match status" value="2"/>
</dbReference>
<dbReference type="PANTHER" id="PTHR45586">
    <property type="entry name" value="TPR REPEAT-CONTAINING PROTEIN PA4667"/>
    <property type="match status" value="1"/>
</dbReference>
<feature type="domain" description="PgaA membrane beta barrel" evidence="5">
    <location>
        <begin position="613"/>
        <end position="855"/>
    </location>
</feature>
<accession>A0A1R4H569</accession>
<dbReference type="GO" id="GO:1901515">
    <property type="term" value="F:poly-beta-1,6-N-acetyl-D-glucosamine transmembrane transporter activity"/>
    <property type="evidence" value="ECO:0007669"/>
    <property type="project" value="InterPro"/>
</dbReference>
<evidence type="ECO:0000256" key="2">
    <source>
        <dbReference type="ARBA" id="ARBA00022803"/>
    </source>
</evidence>
<evidence type="ECO:0000256" key="1">
    <source>
        <dbReference type="ARBA" id="ARBA00022737"/>
    </source>
</evidence>
<dbReference type="RefSeq" id="WP_087142933.1">
    <property type="nucleotide sequence ID" value="NZ_FUKI01000092.1"/>
</dbReference>
<feature type="chain" id="PRO_5010185381" evidence="4">
    <location>
        <begin position="27"/>
        <end position="855"/>
    </location>
</feature>
<evidence type="ECO:0000313" key="6">
    <source>
        <dbReference type="EMBL" id="SJM91392.1"/>
    </source>
</evidence>
<evidence type="ECO:0000256" key="4">
    <source>
        <dbReference type="SAM" id="SignalP"/>
    </source>
</evidence>
<reference evidence="7" key="1">
    <citation type="submission" date="2017-02" db="EMBL/GenBank/DDBJ databases">
        <authorList>
            <person name="Daims H."/>
        </authorList>
    </citation>
    <scope>NUCLEOTIDE SEQUENCE [LARGE SCALE GENOMIC DNA]</scope>
</reference>
<dbReference type="NCBIfam" id="TIGR03939">
    <property type="entry name" value="PGA_TPR_OMP"/>
    <property type="match status" value="1"/>
</dbReference>
<dbReference type="InterPro" id="IPR051012">
    <property type="entry name" value="CellSynth/LPSAsmb/PSIAsmb"/>
</dbReference>
<dbReference type="InterPro" id="IPR011990">
    <property type="entry name" value="TPR-like_helical_dom_sf"/>
</dbReference>
<keyword evidence="7" id="KW-1185">Reference proteome</keyword>
<dbReference type="PANTHER" id="PTHR45586:SF1">
    <property type="entry name" value="LIPOPOLYSACCHARIDE ASSEMBLY PROTEIN B"/>
    <property type="match status" value="1"/>
</dbReference>
<dbReference type="Pfam" id="PF14559">
    <property type="entry name" value="TPR_19"/>
    <property type="match status" value="1"/>
</dbReference>
<gene>
    <name evidence="6" type="ORF">CRENPOLYSF1_190061</name>
</gene>
<sequence>MKRLRASASKSVKKILLLSMCLHVPAALSEMASDAQYQQAIQIARTGDTAQALKLLEHILQNNPGIQRYRYDYIQILSWENRDSEVLKQEAVININTAPIFVLEAVAKSARNTKDFHHAEVLYRRAMAADPARLDPQLGLAWVMIDQQQADSAIPLLTNLAQTYPQNIDILMALASAYEVKKQYLTSIMLYENILSLQPDHTGALRGQIFALTATGAIPLAYEKAQANKGLFSDDEWAHFHWDAAATLIRWGEATPFEEKQRFDETDIAIKAVEDNIALIKTLKLKEPEVWLRRARIDLIIALRYRYRMQDVIKQYDILQQQKIAIPAYGRAPVADAYLYLEEPEKARDIYLSIIKELPQDFSARSALVYAYLETEQFDEAVKLAAQLAKEQPAKLRFKPANAAEYTKGNPKKTSTELTLADMSAYADKLDDAVDKLEALYNRASFNTDIRHDLARAYYFRGWPRRAEKHFDMALNIAPKHLGLKVGHAEIMRELQSYRKAEKETLTLFRDYPEDKGVQKQKQLWDIHNDWQFKSSNNGGISTNPKSDTNNNPRGSEDISTENYLYTPPIDYNFRIFAHQGWSTGLFPMQSIQRPAQPGQARPPLEPQPDLRAYLRTYGLGLEYSARNLIATSEIHYDNFSQDHAHVGINGAVSYEFNDRWQLSAGFDSLDNNISLRALSAGTTATSGKLGVTYRVHESRQFDLNTQYAAYSDNNNRFEVGGSYYERWYSGPRYKFSTRLNAGYSNNSEGYTPTLRSGLPYFNPKNDATVSLTVDNDYLTYRYYDTTFHQRLALSVGNYWQQGYGSDLIGSIQYEHRWKTLDRFELTYGASRGYTSYDGTPTENWIFYLNTDLRF</sequence>
<feature type="region of interest" description="Disordered" evidence="3">
    <location>
        <begin position="536"/>
        <end position="562"/>
    </location>
</feature>
<dbReference type="InterPro" id="IPR049003">
    <property type="entry name" value="PgaA_barrel"/>
</dbReference>
<dbReference type="EMBL" id="FUKI01000092">
    <property type="protein sequence ID" value="SJM91392.1"/>
    <property type="molecule type" value="Genomic_DNA"/>
</dbReference>
<evidence type="ECO:0000259" key="5">
    <source>
        <dbReference type="Pfam" id="PF21197"/>
    </source>
</evidence>
<evidence type="ECO:0000256" key="3">
    <source>
        <dbReference type="SAM" id="MobiDB-lite"/>
    </source>
</evidence>
<organism evidence="6 7">
    <name type="scientific">Crenothrix polyspora</name>
    <dbReference type="NCBI Taxonomy" id="360316"/>
    <lineage>
        <taxon>Bacteria</taxon>
        <taxon>Pseudomonadati</taxon>
        <taxon>Pseudomonadota</taxon>
        <taxon>Gammaproteobacteria</taxon>
        <taxon>Methylococcales</taxon>
        <taxon>Crenotrichaceae</taxon>
        <taxon>Crenothrix</taxon>
    </lineage>
</organism>
<evidence type="ECO:0000313" key="7">
    <source>
        <dbReference type="Proteomes" id="UP000195667"/>
    </source>
</evidence>
<protein>
    <submittedName>
        <fullName evidence="6">Tetratricopeptide TPR_2 repeat-containing protein</fullName>
    </submittedName>
</protein>
<keyword evidence="4" id="KW-0732">Signal</keyword>
<feature type="signal peptide" evidence="4">
    <location>
        <begin position="1"/>
        <end position="26"/>
    </location>
</feature>
<dbReference type="InterPro" id="IPR023870">
    <property type="entry name" value="PGA_export_porin_PgaA"/>
</dbReference>
<keyword evidence="1" id="KW-0677">Repeat</keyword>
<proteinExistence type="predicted"/>
<feature type="compositionally biased region" description="Polar residues" evidence="3">
    <location>
        <begin position="536"/>
        <end position="554"/>
    </location>
</feature>
<dbReference type="Pfam" id="PF21197">
    <property type="entry name" value="PgaA_barrel"/>
    <property type="match status" value="1"/>
</dbReference>
<dbReference type="OrthoDB" id="5405060at2"/>
<name>A0A1R4H569_9GAMM</name>
<dbReference type="AlphaFoldDB" id="A0A1R4H569"/>
<dbReference type="SUPFAM" id="SSF48452">
    <property type="entry name" value="TPR-like"/>
    <property type="match status" value="2"/>
</dbReference>
<dbReference type="InterPro" id="IPR019734">
    <property type="entry name" value="TPR_rpt"/>
</dbReference>
<keyword evidence="2" id="KW-0802">TPR repeat</keyword>
<dbReference type="Proteomes" id="UP000195667">
    <property type="component" value="Unassembled WGS sequence"/>
</dbReference>